<dbReference type="RefSeq" id="WP_344879096.1">
    <property type="nucleotide sequence ID" value="NZ_BAABCJ010000001.1"/>
</dbReference>
<name>A0ABP7CSU3_9MICC</name>
<evidence type="ECO:0000313" key="2">
    <source>
        <dbReference type="EMBL" id="GAA3694270.1"/>
    </source>
</evidence>
<proteinExistence type="predicted"/>
<dbReference type="EMBL" id="BAABCJ010000001">
    <property type="protein sequence ID" value="GAA3694270.1"/>
    <property type="molecule type" value="Genomic_DNA"/>
</dbReference>
<gene>
    <name evidence="2" type="ORF">GCM10022377_03610</name>
</gene>
<accession>A0ABP7CSU3</accession>
<protein>
    <recommendedName>
        <fullName evidence="4">Dehydrogenase</fullName>
    </recommendedName>
</protein>
<feature type="compositionally biased region" description="Acidic residues" evidence="1">
    <location>
        <begin position="64"/>
        <end position="86"/>
    </location>
</feature>
<organism evidence="2 3">
    <name type="scientific">Zhihengliuella alba</name>
    <dbReference type="NCBI Taxonomy" id="547018"/>
    <lineage>
        <taxon>Bacteria</taxon>
        <taxon>Bacillati</taxon>
        <taxon>Actinomycetota</taxon>
        <taxon>Actinomycetes</taxon>
        <taxon>Micrococcales</taxon>
        <taxon>Micrococcaceae</taxon>
        <taxon>Zhihengliuella</taxon>
    </lineage>
</organism>
<keyword evidence="3" id="KW-1185">Reference proteome</keyword>
<reference evidence="3" key="1">
    <citation type="journal article" date="2019" name="Int. J. Syst. Evol. Microbiol.">
        <title>The Global Catalogue of Microorganisms (GCM) 10K type strain sequencing project: providing services to taxonomists for standard genome sequencing and annotation.</title>
        <authorList>
            <consortium name="The Broad Institute Genomics Platform"/>
            <consortium name="The Broad Institute Genome Sequencing Center for Infectious Disease"/>
            <person name="Wu L."/>
            <person name="Ma J."/>
        </authorList>
    </citation>
    <scope>NUCLEOTIDE SEQUENCE [LARGE SCALE GENOMIC DNA]</scope>
    <source>
        <strain evidence="3">JCM 16961</strain>
    </source>
</reference>
<comment type="caution">
    <text evidence="2">The sequence shown here is derived from an EMBL/GenBank/DDBJ whole genome shotgun (WGS) entry which is preliminary data.</text>
</comment>
<feature type="region of interest" description="Disordered" evidence="1">
    <location>
        <begin position="60"/>
        <end position="95"/>
    </location>
</feature>
<evidence type="ECO:0000313" key="3">
    <source>
        <dbReference type="Proteomes" id="UP001501536"/>
    </source>
</evidence>
<dbReference type="Proteomes" id="UP001501536">
    <property type="component" value="Unassembled WGS sequence"/>
</dbReference>
<sequence length="95" mass="10253">MTTDPRVALELLKSALDEHLTAIVSRRSDADPAVESAFYAVADAFEAYEDALYDAYEEVTPLELYDDDEDADDEDAEEDADAEEGSEGGGSQPTG</sequence>
<evidence type="ECO:0000256" key="1">
    <source>
        <dbReference type="SAM" id="MobiDB-lite"/>
    </source>
</evidence>
<evidence type="ECO:0008006" key="4">
    <source>
        <dbReference type="Google" id="ProtNLM"/>
    </source>
</evidence>